<protein>
    <recommendedName>
        <fullName evidence="3">YkgJ family cysteine cluster protein</fullName>
    </recommendedName>
</protein>
<sequence>MNDEIKDTDQSEESPDETSGVTGQSEEVKAYFRETHEALEKLEKVEWRDKFNFRCHKGLDCWTACCKNSLIFLTPYDVLRLKQKLGVRSDEFLEKYTEATVDPGFGLPSLRLKIVEGEGCPFVSPDGCGVYSDRPTSCRLYPLGSAVSSGSGAAESQRTHFKVEEDYCLGWGEKDSWTVENWVIDQDATDYNMYNEMMIRLTLSPKLVAPDKLDDKKLSMFYMALYDLDRFREFIFDTSFLSKFEVEKDIVEKIRSQDEELLRFGMRWVEFSVMGMPTMDLKKK</sequence>
<name>A0A3B1BU47_9ZZZZ</name>
<evidence type="ECO:0000256" key="1">
    <source>
        <dbReference type="SAM" id="MobiDB-lite"/>
    </source>
</evidence>
<evidence type="ECO:0008006" key="3">
    <source>
        <dbReference type="Google" id="ProtNLM"/>
    </source>
</evidence>
<proteinExistence type="predicted"/>
<accession>A0A3B1BU47</accession>
<dbReference type="AlphaFoldDB" id="A0A3B1BU47"/>
<evidence type="ECO:0000313" key="2">
    <source>
        <dbReference type="EMBL" id="VAX15723.1"/>
    </source>
</evidence>
<gene>
    <name evidence="2" type="ORF">MNBD_NITROSPINAE04-1295</name>
</gene>
<dbReference type="InterPro" id="IPR005358">
    <property type="entry name" value="Puta_zinc/iron-chelating_dom"/>
</dbReference>
<dbReference type="EMBL" id="UOGA01000047">
    <property type="protein sequence ID" value="VAX15723.1"/>
    <property type="molecule type" value="Genomic_DNA"/>
</dbReference>
<reference evidence="2" key="1">
    <citation type="submission" date="2018-06" db="EMBL/GenBank/DDBJ databases">
        <authorList>
            <person name="Zhirakovskaya E."/>
        </authorList>
    </citation>
    <scope>NUCLEOTIDE SEQUENCE</scope>
</reference>
<dbReference type="PANTHER" id="PTHR35866">
    <property type="entry name" value="PUTATIVE-RELATED"/>
    <property type="match status" value="1"/>
</dbReference>
<feature type="region of interest" description="Disordered" evidence="1">
    <location>
        <begin position="1"/>
        <end position="26"/>
    </location>
</feature>
<dbReference type="PANTHER" id="PTHR35866:SF1">
    <property type="entry name" value="YKGJ FAMILY CYSTEINE CLUSTER PROTEIN"/>
    <property type="match status" value="1"/>
</dbReference>
<organism evidence="2">
    <name type="scientific">hydrothermal vent metagenome</name>
    <dbReference type="NCBI Taxonomy" id="652676"/>
    <lineage>
        <taxon>unclassified sequences</taxon>
        <taxon>metagenomes</taxon>
        <taxon>ecological metagenomes</taxon>
    </lineage>
</organism>
<dbReference type="Pfam" id="PF03692">
    <property type="entry name" value="CxxCxxCC"/>
    <property type="match status" value="1"/>
</dbReference>